<dbReference type="PRINTS" id="PR00245">
    <property type="entry name" value="OLFACTORYR"/>
</dbReference>
<dbReference type="PANTHER" id="PTHR24242">
    <property type="entry name" value="G-PROTEIN COUPLED RECEPTOR"/>
    <property type="match status" value="1"/>
</dbReference>
<keyword evidence="7 13" id="KW-0297">G-protein coupled receptor</keyword>
<feature type="transmembrane region" description="Helical" evidence="14">
    <location>
        <begin position="297"/>
        <end position="316"/>
    </location>
</feature>
<evidence type="ECO:0000256" key="7">
    <source>
        <dbReference type="ARBA" id="ARBA00023040"/>
    </source>
</evidence>
<evidence type="ECO:0000256" key="14">
    <source>
        <dbReference type="RuleBase" id="RU363047"/>
    </source>
</evidence>
<dbReference type="GO" id="GO:0004984">
    <property type="term" value="F:olfactory receptor activity"/>
    <property type="evidence" value="ECO:0007669"/>
    <property type="project" value="InterPro"/>
</dbReference>
<evidence type="ECO:0000256" key="13">
    <source>
        <dbReference type="RuleBase" id="RU000688"/>
    </source>
</evidence>
<keyword evidence="10 13" id="KW-0675">Receptor</keyword>
<comment type="caution">
    <text evidence="16">The sequence shown here is derived from an EMBL/GenBank/DDBJ whole genome shotgun (WGS) entry which is preliminary data.</text>
</comment>
<dbReference type="Pfam" id="PF13853">
    <property type="entry name" value="7tm_4"/>
    <property type="match status" value="1"/>
</dbReference>
<evidence type="ECO:0000256" key="1">
    <source>
        <dbReference type="ARBA" id="ARBA00004651"/>
    </source>
</evidence>
<evidence type="ECO:0000256" key="3">
    <source>
        <dbReference type="ARBA" id="ARBA00022606"/>
    </source>
</evidence>
<proteinExistence type="inferred from homology"/>
<evidence type="ECO:0000256" key="2">
    <source>
        <dbReference type="ARBA" id="ARBA00022475"/>
    </source>
</evidence>
<comment type="similarity">
    <text evidence="13">Belongs to the G-protein coupled receptor 1 family.</text>
</comment>
<dbReference type="FunFam" id="1.20.1070.10:FF:000010">
    <property type="entry name" value="Olfactory receptor"/>
    <property type="match status" value="1"/>
</dbReference>
<dbReference type="PROSITE" id="PS50262">
    <property type="entry name" value="G_PROTEIN_RECEP_F1_2"/>
    <property type="match status" value="1"/>
</dbReference>
<feature type="domain" description="G-protein coupled receptors family 1 profile" evidence="15">
    <location>
        <begin position="65"/>
        <end position="314"/>
    </location>
</feature>
<dbReference type="GO" id="GO:0005886">
    <property type="term" value="C:plasma membrane"/>
    <property type="evidence" value="ECO:0007669"/>
    <property type="project" value="UniProtKB-SubCell"/>
</dbReference>
<feature type="transmembrane region" description="Helical" evidence="14">
    <location>
        <begin position="122"/>
        <end position="144"/>
    </location>
</feature>
<evidence type="ECO:0000313" key="16">
    <source>
        <dbReference type="EMBL" id="DBA29670.1"/>
    </source>
</evidence>
<keyword evidence="6 14" id="KW-1133">Transmembrane helix</keyword>
<evidence type="ECO:0000256" key="8">
    <source>
        <dbReference type="ARBA" id="ARBA00023136"/>
    </source>
</evidence>
<keyword evidence="8 14" id="KW-0472">Membrane</keyword>
<feature type="transmembrane region" description="Helical" evidence="14">
    <location>
        <begin position="224"/>
        <end position="250"/>
    </location>
</feature>
<evidence type="ECO:0000256" key="6">
    <source>
        <dbReference type="ARBA" id="ARBA00022989"/>
    </source>
</evidence>
<evidence type="ECO:0000256" key="11">
    <source>
        <dbReference type="ARBA" id="ARBA00023180"/>
    </source>
</evidence>
<evidence type="ECO:0000313" key="17">
    <source>
        <dbReference type="Proteomes" id="UP001181693"/>
    </source>
</evidence>
<keyword evidence="2 14" id="KW-1003">Cell membrane</keyword>
<keyword evidence="12 13" id="KW-0807">Transducer</keyword>
<keyword evidence="11" id="KW-0325">Glycoprotein</keyword>
<reference evidence="16" key="1">
    <citation type="thesis" date="2020" institute="ProQuest LLC" country="789 East Eisenhower Parkway, Ann Arbor, MI, USA">
        <title>Comparative Genomics and Chromosome Evolution.</title>
        <authorList>
            <person name="Mudd A.B."/>
        </authorList>
    </citation>
    <scope>NUCLEOTIDE SEQUENCE</scope>
    <source>
        <strain evidence="16">1538</strain>
        <tissue evidence="16">Blood</tissue>
    </source>
</reference>
<dbReference type="PROSITE" id="PS00237">
    <property type="entry name" value="G_PROTEIN_RECEP_F1_1"/>
    <property type="match status" value="1"/>
</dbReference>
<dbReference type="AlphaFoldDB" id="A0AAV3B2S9"/>
<sequence>MSTSSWDNQGGNNSTFLQTKNYENFTINNQTEVTDFILLGFKINENLNILVLAIIFLIYCSTIWGNLLIVILTLFSKTLQSPMYFFLSQLSANDIFLTNIIVPNMLNVLLNNGGTITFIGCMIQFYFFGSSEAFECLLLTLMSYDRYLAICRPLHYNAIMNRPLCIKLVTVSWILTLSILLIDILTLSKLQFCRSNIIDHFFCDLDPLLELSCSDTFMIRLEVFLLSTPIIIIPSFIIIISYTYIILAILKIQSKDGRQKTFSTCSSHLSVVIIFYGTLFCIYILPNRGQTVNINKILSLVYTVVTPLLNPIIYGLRSQEIKKALKKLYHTYIF</sequence>
<keyword evidence="5 14" id="KW-0552">Olfaction</keyword>
<dbReference type="Gene3D" id="1.20.1070.10">
    <property type="entry name" value="Rhodopsin 7-helix transmembrane proteins"/>
    <property type="match status" value="1"/>
</dbReference>
<dbReference type="SUPFAM" id="SSF81321">
    <property type="entry name" value="Family A G protein-coupled receptor-like"/>
    <property type="match status" value="1"/>
</dbReference>
<feature type="transmembrane region" description="Helical" evidence="14">
    <location>
        <begin position="164"/>
        <end position="182"/>
    </location>
</feature>
<organism evidence="16 17">
    <name type="scientific">Pyxicephalus adspersus</name>
    <name type="common">African bullfrog</name>
    <dbReference type="NCBI Taxonomy" id="30357"/>
    <lineage>
        <taxon>Eukaryota</taxon>
        <taxon>Metazoa</taxon>
        <taxon>Chordata</taxon>
        <taxon>Craniata</taxon>
        <taxon>Vertebrata</taxon>
        <taxon>Euteleostomi</taxon>
        <taxon>Amphibia</taxon>
        <taxon>Batrachia</taxon>
        <taxon>Anura</taxon>
        <taxon>Neobatrachia</taxon>
        <taxon>Ranoidea</taxon>
        <taxon>Pyxicephalidae</taxon>
        <taxon>Pyxicephalinae</taxon>
        <taxon>Pyxicephalus</taxon>
    </lineage>
</organism>
<dbReference type="InterPro" id="IPR000725">
    <property type="entry name" value="Olfact_rcpt"/>
</dbReference>
<gene>
    <name evidence="16" type="ORF">GDO54_005734</name>
</gene>
<dbReference type="InterPro" id="IPR050939">
    <property type="entry name" value="Olfactory_GPCR1"/>
</dbReference>
<evidence type="ECO:0000256" key="9">
    <source>
        <dbReference type="ARBA" id="ARBA00023157"/>
    </source>
</evidence>
<keyword evidence="9" id="KW-1015">Disulfide bond</keyword>
<feature type="transmembrane region" description="Helical" evidence="14">
    <location>
        <begin position="84"/>
        <end position="102"/>
    </location>
</feature>
<keyword evidence="4 13" id="KW-0812">Transmembrane</keyword>
<evidence type="ECO:0000256" key="12">
    <source>
        <dbReference type="ARBA" id="ARBA00023224"/>
    </source>
</evidence>
<keyword evidence="17" id="KW-1185">Reference proteome</keyword>
<dbReference type="GO" id="GO:0004930">
    <property type="term" value="F:G protein-coupled receptor activity"/>
    <property type="evidence" value="ECO:0007669"/>
    <property type="project" value="UniProtKB-KW"/>
</dbReference>
<dbReference type="PRINTS" id="PR00237">
    <property type="entry name" value="GPCRRHODOPSN"/>
</dbReference>
<accession>A0AAV3B2S9</accession>
<dbReference type="PANTHER" id="PTHR24242:SF253">
    <property type="entry name" value="OLFACTORY RECEPTOR-RELATED"/>
    <property type="match status" value="1"/>
</dbReference>
<dbReference type="InterPro" id="IPR000276">
    <property type="entry name" value="GPCR_Rhodpsn"/>
</dbReference>
<comment type="subcellular location">
    <subcellularLocation>
        <location evidence="1 14">Cell membrane</location>
        <topology evidence="1 14">Multi-pass membrane protein</topology>
    </subcellularLocation>
</comment>
<feature type="transmembrane region" description="Helical" evidence="14">
    <location>
        <begin position="49"/>
        <end position="72"/>
    </location>
</feature>
<evidence type="ECO:0000256" key="5">
    <source>
        <dbReference type="ARBA" id="ARBA00022725"/>
    </source>
</evidence>
<dbReference type="InterPro" id="IPR017452">
    <property type="entry name" value="GPCR_Rhodpsn_7TM"/>
</dbReference>
<name>A0AAV3B2S9_PYXAD</name>
<evidence type="ECO:0000259" key="15">
    <source>
        <dbReference type="PROSITE" id="PS50262"/>
    </source>
</evidence>
<evidence type="ECO:0000256" key="4">
    <source>
        <dbReference type="ARBA" id="ARBA00022692"/>
    </source>
</evidence>
<evidence type="ECO:0000256" key="10">
    <source>
        <dbReference type="ARBA" id="ARBA00023170"/>
    </source>
</evidence>
<feature type="transmembrane region" description="Helical" evidence="14">
    <location>
        <begin position="262"/>
        <end position="285"/>
    </location>
</feature>
<protein>
    <recommendedName>
        <fullName evidence="14">Olfactory receptor</fullName>
    </recommendedName>
</protein>
<dbReference type="EMBL" id="DYDO01000002">
    <property type="protein sequence ID" value="DBA29670.1"/>
    <property type="molecule type" value="Genomic_DNA"/>
</dbReference>
<keyword evidence="3 14" id="KW-0716">Sensory transduction</keyword>
<dbReference type="Proteomes" id="UP001181693">
    <property type="component" value="Unassembled WGS sequence"/>
</dbReference>